<organism evidence="7 8">
    <name type="scientific">Aquimarina brevivitae</name>
    <dbReference type="NCBI Taxonomy" id="323412"/>
    <lineage>
        <taxon>Bacteria</taxon>
        <taxon>Pseudomonadati</taxon>
        <taxon>Bacteroidota</taxon>
        <taxon>Flavobacteriia</taxon>
        <taxon>Flavobacteriales</taxon>
        <taxon>Flavobacteriaceae</taxon>
        <taxon>Aquimarina</taxon>
    </lineage>
</organism>
<dbReference type="InterPro" id="IPR006696">
    <property type="entry name" value="DUF423"/>
</dbReference>
<evidence type="ECO:0000256" key="3">
    <source>
        <dbReference type="ARBA" id="ARBA00022692"/>
    </source>
</evidence>
<dbReference type="AlphaFoldDB" id="A0A4Q7PGK2"/>
<evidence type="ECO:0000256" key="1">
    <source>
        <dbReference type="ARBA" id="ARBA00004141"/>
    </source>
</evidence>
<comment type="similarity">
    <text evidence="2">Belongs to the UPF0382 family.</text>
</comment>
<proteinExistence type="inferred from homology"/>
<evidence type="ECO:0000256" key="2">
    <source>
        <dbReference type="ARBA" id="ARBA00009694"/>
    </source>
</evidence>
<comment type="caution">
    <text evidence="7">The sequence shown here is derived from an EMBL/GenBank/DDBJ whole genome shotgun (WGS) entry which is preliminary data.</text>
</comment>
<dbReference type="Pfam" id="PF04241">
    <property type="entry name" value="DUF423"/>
    <property type="match status" value="1"/>
</dbReference>
<feature type="transmembrane region" description="Helical" evidence="6">
    <location>
        <begin position="71"/>
        <end position="91"/>
    </location>
</feature>
<dbReference type="PANTHER" id="PTHR43461:SF1">
    <property type="entry name" value="TRANSMEMBRANE PROTEIN 256"/>
    <property type="match status" value="1"/>
</dbReference>
<name>A0A4Q7PGK2_9FLAO</name>
<dbReference type="OrthoDB" id="9802121at2"/>
<sequence length="129" mass="13944">MNQNKTILITGSVVALLSVLFGAFGAHGLKGLVDSDGIASFTTAVRYQMYHALFLLILGGLSFLSTQQKRIIYRLILAGILLFSGSIYILVLDEIVGVNLSSIGFITPIGGLLLITGWVFTTYYIAKIK</sequence>
<dbReference type="Proteomes" id="UP000292262">
    <property type="component" value="Unassembled WGS sequence"/>
</dbReference>
<gene>
    <name evidence="7" type="ORF">EV197_0859</name>
</gene>
<dbReference type="GO" id="GO:0005886">
    <property type="term" value="C:plasma membrane"/>
    <property type="evidence" value="ECO:0007669"/>
    <property type="project" value="TreeGrafter"/>
</dbReference>
<accession>A0A4Q7PGK2</accession>
<evidence type="ECO:0000256" key="5">
    <source>
        <dbReference type="ARBA" id="ARBA00023136"/>
    </source>
</evidence>
<keyword evidence="3 6" id="KW-0812">Transmembrane</keyword>
<keyword evidence="5 6" id="KW-0472">Membrane</keyword>
<evidence type="ECO:0000256" key="4">
    <source>
        <dbReference type="ARBA" id="ARBA00022989"/>
    </source>
</evidence>
<evidence type="ECO:0000313" key="7">
    <source>
        <dbReference type="EMBL" id="RZS99636.1"/>
    </source>
</evidence>
<dbReference type="EMBL" id="SGXE01000001">
    <property type="protein sequence ID" value="RZS99636.1"/>
    <property type="molecule type" value="Genomic_DNA"/>
</dbReference>
<protein>
    <submittedName>
        <fullName evidence="7">Uncharacterized membrane protein YgdD (TMEM256/DUF423 family)</fullName>
    </submittedName>
</protein>
<dbReference type="RefSeq" id="WP_130285461.1">
    <property type="nucleotide sequence ID" value="NZ_SGXE01000001.1"/>
</dbReference>
<keyword evidence="4 6" id="KW-1133">Transmembrane helix</keyword>
<feature type="transmembrane region" description="Helical" evidence="6">
    <location>
        <begin position="103"/>
        <end position="126"/>
    </location>
</feature>
<evidence type="ECO:0000256" key="6">
    <source>
        <dbReference type="SAM" id="Phobius"/>
    </source>
</evidence>
<keyword evidence="8" id="KW-1185">Reference proteome</keyword>
<comment type="subcellular location">
    <subcellularLocation>
        <location evidence="1">Membrane</location>
        <topology evidence="1">Multi-pass membrane protein</topology>
    </subcellularLocation>
</comment>
<evidence type="ECO:0000313" key="8">
    <source>
        <dbReference type="Proteomes" id="UP000292262"/>
    </source>
</evidence>
<dbReference type="PANTHER" id="PTHR43461">
    <property type="entry name" value="TRANSMEMBRANE PROTEIN 256"/>
    <property type="match status" value="1"/>
</dbReference>
<feature type="transmembrane region" description="Helical" evidence="6">
    <location>
        <begin position="7"/>
        <end position="27"/>
    </location>
</feature>
<reference evidence="7 8" key="1">
    <citation type="submission" date="2019-02" db="EMBL/GenBank/DDBJ databases">
        <title>Genomic Encyclopedia of Type Strains, Phase IV (KMG-IV): sequencing the most valuable type-strain genomes for metagenomic binning, comparative biology and taxonomic classification.</title>
        <authorList>
            <person name="Goeker M."/>
        </authorList>
    </citation>
    <scope>NUCLEOTIDE SEQUENCE [LARGE SCALE GENOMIC DNA]</scope>
    <source>
        <strain evidence="7 8">DSM 17196</strain>
    </source>
</reference>
<feature type="transmembrane region" description="Helical" evidence="6">
    <location>
        <begin position="47"/>
        <end position="64"/>
    </location>
</feature>